<sequence>MSTYSRRVVKPKESQKRGDSVEALAKPKPLALSANNKDGDDDKKNRLLAGYLAHEFLTKETIFGQKWDPARAEAAPVSVKESRNKKRARVEQKQPPPIKRKCYEEVANLLKCEETQIPGIINPSQLVHWLQIISVWRKTYG</sequence>
<dbReference type="InParanoid" id="A0A2G5CYE1"/>
<dbReference type="Proteomes" id="UP000230069">
    <property type="component" value="Unassembled WGS sequence"/>
</dbReference>
<organism evidence="2 3">
    <name type="scientific">Aquilegia coerulea</name>
    <name type="common">Rocky mountain columbine</name>
    <dbReference type="NCBI Taxonomy" id="218851"/>
    <lineage>
        <taxon>Eukaryota</taxon>
        <taxon>Viridiplantae</taxon>
        <taxon>Streptophyta</taxon>
        <taxon>Embryophyta</taxon>
        <taxon>Tracheophyta</taxon>
        <taxon>Spermatophyta</taxon>
        <taxon>Magnoliopsida</taxon>
        <taxon>Ranunculales</taxon>
        <taxon>Ranunculaceae</taxon>
        <taxon>Thalictroideae</taxon>
        <taxon>Aquilegia</taxon>
    </lineage>
</organism>
<feature type="region of interest" description="Disordered" evidence="1">
    <location>
        <begin position="73"/>
        <end position="97"/>
    </location>
</feature>
<dbReference type="STRING" id="218851.A0A2G5CYE1"/>
<dbReference type="AlphaFoldDB" id="A0A2G5CYE1"/>
<gene>
    <name evidence="2" type="ORF">AQUCO_03400300v1</name>
</gene>
<feature type="region of interest" description="Disordered" evidence="1">
    <location>
        <begin position="1"/>
        <end position="44"/>
    </location>
</feature>
<evidence type="ECO:0000313" key="3">
    <source>
        <dbReference type="Proteomes" id="UP000230069"/>
    </source>
</evidence>
<dbReference type="PANTHER" id="PTHR34657">
    <property type="entry name" value="EMBRYO SAC DEVELOPMENT ARREST 6"/>
    <property type="match status" value="1"/>
</dbReference>
<evidence type="ECO:0000313" key="2">
    <source>
        <dbReference type="EMBL" id="PIA36301.1"/>
    </source>
</evidence>
<dbReference type="PANTHER" id="PTHR34657:SF4">
    <property type="entry name" value="EMBRYO SAC DEVELOPMENT ARREST 6"/>
    <property type="match status" value="1"/>
</dbReference>
<keyword evidence="3" id="KW-1185">Reference proteome</keyword>
<reference evidence="2 3" key="1">
    <citation type="submission" date="2017-09" db="EMBL/GenBank/DDBJ databases">
        <title>WGS assembly of Aquilegia coerulea Goldsmith.</title>
        <authorList>
            <person name="Hodges S."/>
            <person name="Kramer E."/>
            <person name="Nordborg M."/>
            <person name="Tomkins J."/>
            <person name="Borevitz J."/>
            <person name="Derieg N."/>
            <person name="Yan J."/>
            <person name="Mihaltcheva S."/>
            <person name="Hayes R.D."/>
            <person name="Rokhsar D."/>
        </authorList>
    </citation>
    <scope>NUCLEOTIDE SEQUENCE [LARGE SCALE GENOMIC DNA]</scope>
    <source>
        <strain evidence="3">cv. Goldsmith</strain>
    </source>
</reference>
<feature type="compositionally biased region" description="Low complexity" evidence="1">
    <location>
        <begin position="23"/>
        <end position="36"/>
    </location>
</feature>
<feature type="compositionally biased region" description="Basic and acidic residues" evidence="1">
    <location>
        <begin position="10"/>
        <end position="20"/>
    </location>
</feature>
<dbReference type="EMBL" id="KZ305051">
    <property type="protein sequence ID" value="PIA36301.1"/>
    <property type="molecule type" value="Genomic_DNA"/>
</dbReference>
<proteinExistence type="predicted"/>
<accession>A0A2G5CYE1</accession>
<protein>
    <submittedName>
        <fullName evidence="2">Uncharacterized protein</fullName>
    </submittedName>
</protein>
<dbReference type="OrthoDB" id="687843at2759"/>
<evidence type="ECO:0000256" key="1">
    <source>
        <dbReference type="SAM" id="MobiDB-lite"/>
    </source>
</evidence>
<name>A0A2G5CYE1_AQUCA</name>